<reference evidence="1" key="1">
    <citation type="journal article" date="2021" name="Proc. Natl. Acad. Sci. U.S.A.">
        <title>Three genomes in the algal genus Volvox reveal the fate of a haploid sex-determining region after a transition to homothallism.</title>
        <authorList>
            <person name="Yamamoto K."/>
            <person name="Hamaji T."/>
            <person name="Kawai-Toyooka H."/>
            <person name="Matsuzaki R."/>
            <person name="Takahashi F."/>
            <person name="Nishimura Y."/>
            <person name="Kawachi M."/>
            <person name="Noguchi H."/>
            <person name="Minakuchi Y."/>
            <person name="Umen J.G."/>
            <person name="Toyoda A."/>
            <person name="Nozaki H."/>
        </authorList>
    </citation>
    <scope>NUCLEOTIDE SEQUENCE</scope>
    <source>
        <strain evidence="1">NIES-3785</strain>
    </source>
</reference>
<dbReference type="EMBL" id="BNCQ01000001">
    <property type="protein sequence ID" value="GIL93990.1"/>
    <property type="molecule type" value="Genomic_DNA"/>
</dbReference>
<feature type="non-terminal residue" evidence="1">
    <location>
        <position position="198"/>
    </location>
</feature>
<dbReference type="InterPro" id="IPR011989">
    <property type="entry name" value="ARM-like"/>
</dbReference>
<organism evidence="1 2">
    <name type="scientific">Volvox reticuliferus</name>
    <dbReference type="NCBI Taxonomy" id="1737510"/>
    <lineage>
        <taxon>Eukaryota</taxon>
        <taxon>Viridiplantae</taxon>
        <taxon>Chlorophyta</taxon>
        <taxon>core chlorophytes</taxon>
        <taxon>Chlorophyceae</taxon>
        <taxon>CS clade</taxon>
        <taxon>Chlamydomonadales</taxon>
        <taxon>Volvocaceae</taxon>
        <taxon>Volvox</taxon>
    </lineage>
</organism>
<protein>
    <submittedName>
        <fullName evidence="1">Uncharacterized protein</fullName>
    </submittedName>
</protein>
<dbReference type="SUPFAM" id="SSF48371">
    <property type="entry name" value="ARM repeat"/>
    <property type="match status" value="1"/>
</dbReference>
<proteinExistence type="predicted"/>
<dbReference type="AlphaFoldDB" id="A0A8J4FY60"/>
<dbReference type="InterPro" id="IPR016024">
    <property type="entry name" value="ARM-type_fold"/>
</dbReference>
<comment type="caution">
    <text evidence="1">The sequence shown here is derived from an EMBL/GenBank/DDBJ whole genome shotgun (WGS) entry which is preliminary data.</text>
</comment>
<evidence type="ECO:0000313" key="2">
    <source>
        <dbReference type="Proteomes" id="UP000722791"/>
    </source>
</evidence>
<gene>
    <name evidence="1" type="ORF">Vretimale_268</name>
</gene>
<feature type="non-terminal residue" evidence="1">
    <location>
        <position position="1"/>
    </location>
</feature>
<accession>A0A8J4FY60</accession>
<sequence>GGMYGVLLLLHHEAAGVHHSKLAASLLTLLDLLLVRAPGTQDELRQAGGLGVLTTLLGSLMRPGVMDVFQLRVATCHTLQLALQGNAANKLAAREHGLLPLLVSLLAALTQQRRARSSEVVVDDSGPLTAAVLEALAAATQDSPGTQEALVALGILYPLSDLLRDEKLDTEVRTVAVRTLTAVVSKYQAAQAGALVLG</sequence>
<evidence type="ECO:0000313" key="1">
    <source>
        <dbReference type="EMBL" id="GIL93990.1"/>
    </source>
</evidence>
<dbReference type="Proteomes" id="UP000722791">
    <property type="component" value="Unassembled WGS sequence"/>
</dbReference>
<name>A0A8J4FY60_9CHLO</name>
<dbReference type="Gene3D" id="1.25.10.10">
    <property type="entry name" value="Leucine-rich Repeat Variant"/>
    <property type="match status" value="2"/>
</dbReference>